<feature type="compositionally biased region" description="Polar residues" evidence="1">
    <location>
        <begin position="11"/>
        <end position="20"/>
    </location>
</feature>
<dbReference type="AlphaFoldDB" id="A0A0W8CHE5"/>
<evidence type="ECO:0000256" key="1">
    <source>
        <dbReference type="SAM" id="MobiDB-lite"/>
    </source>
</evidence>
<evidence type="ECO:0000313" key="2">
    <source>
        <dbReference type="EMBL" id="KUF83566.1"/>
    </source>
</evidence>
<protein>
    <submittedName>
        <fullName evidence="2">Uncharacterized protein</fullName>
    </submittedName>
</protein>
<organism evidence="2 3">
    <name type="scientific">Phytophthora nicotianae</name>
    <name type="common">Potato buckeye rot agent</name>
    <name type="synonym">Phytophthora parasitica</name>
    <dbReference type="NCBI Taxonomy" id="4792"/>
    <lineage>
        <taxon>Eukaryota</taxon>
        <taxon>Sar</taxon>
        <taxon>Stramenopiles</taxon>
        <taxon>Oomycota</taxon>
        <taxon>Peronosporomycetes</taxon>
        <taxon>Peronosporales</taxon>
        <taxon>Peronosporaceae</taxon>
        <taxon>Phytophthora</taxon>
    </lineage>
</organism>
<dbReference type="EMBL" id="LNFO01003190">
    <property type="protein sequence ID" value="KUF83566.1"/>
    <property type="molecule type" value="Genomic_DNA"/>
</dbReference>
<sequence>MAVSALGENDGSVSPDQLTSLISDEVERQLRERSFVLEAMKEQMAKVLAEFEEMASNVSSKRSWSNSVAKTTKPLVSPKKTLFSVHPVVSPLDTVPLAASSPSKLPK</sequence>
<dbReference type="Proteomes" id="UP000052943">
    <property type="component" value="Unassembled WGS sequence"/>
</dbReference>
<feature type="region of interest" description="Disordered" evidence="1">
    <location>
        <begin position="1"/>
        <end position="20"/>
    </location>
</feature>
<reference evidence="2 3" key="1">
    <citation type="submission" date="2015-11" db="EMBL/GenBank/DDBJ databases">
        <title>Genomes and virulence difference between two physiological races of Phytophthora nicotianae.</title>
        <authorList>
            <person name="Liu H."/>
            <person name="Ma X."/>
            <person name="Yu H."/>
            <person name="Fang D."/>
            <person name="Li Y."/>
            <person name="Wang X."/>
            <person name="Wang W."/>
            <person name="Dong Y."/>
            <person name="Xiao B."/>
        </authorList>
    </citation>
    <scope>NUCLEOTIDE SEQUENCE [LARGE SCALE GENOMIC DNA]</scope>
    <source>
        <strain evidence="3">race 0</strain>
    </source>
</reference>
<proteinExistence type="predicted"/>
<gene>
    <name evidence="2" type="ORF">AM587_10011111</name>
</gene>
<accession>A0A0W8CHE5</accession>
<name>A0A0W8CHE5_PHYNI</name>
<comment type="caution">
    <text evidence="2">The sequence shown here is derived from an EMBL/GenBank/DDBJ whole genome shotgun (WGS) entry which is preliminary data.</text>
</comment>
<evidence type="ECO:0000313" key="3">
    <source>
        <dbReference type="Proteomes" id="UP000052943"/>
    </source>
</evidence>